<keyword evidence="3" id="KW-1185">Reference proteome</keyword>
<dbReference type="InterPro" id="IPR015943">
    <property type="entry name" value="WD40/YVTN_repeat-like_dom_sf"/>
</dbReference>
<sequence length="853" mass="87229">MKERPLFHLRLGDSSTPLARRKSLLDTSSSGGPPPAGRGATTARSAAEKEDERPPHLVSTCLHSSVSSAVAVGFERGVVHVYYRQHEDRVRRSSEEERWKRTVIYPTRALGSGVASPIESPAAAAVPPDITCVAIAPGGGKLAVGTSDGFVFVTQAPPPPTGGSPGTGWARGSGFHHKSHRGKRINCLLWANSGDQLYSVCEGGTVVLARNLRPRRGAPAAGPAGITGVMQFLGVHQPDDSTKADTPASPQAIVVGHTGSPGVSLDLGRTRASLPGATKGFLACDVLLVMTRKQAVLFYFAVGEDVSIVAPHKTSVDLNVVDHTTADTGQPSGGNSSRTPPPPPPPSRTDFGGCLWGPAQMPGVGGSSSSSSTSSSAVAGGARGRSSAGMRTPERRESCEALPAAAAVAAAPRAVLFAYVAQPGGRLWRVGLSDGEVESTHRPLGVDEGGDGLPVESGVELGEMWAVDVGDARALLCWRSGFTSKKGGEFALLDPNTHSFVAACPGMSGTVDVSGFVLSPLPQSAGGGSLQSIRQRLEVLGGGVRVLHGGDLAKVTMLYHNAEGEAWSTSSSEAIEGWGAALSAEAAARTVQRAWRATRKGGGGGGGGMAADTTAVEGGDTPPTATRDPPLQLLMPGDFPLRGRGAAVSAAAPPSSLPSVRDVAAGYPDSSAAAGLQLRDQAETAPAAAAARGHRNREDRDDSGGWVPESLPSGNGDLGSGSSRRRRGARSGSKNFSVRDSIEALDAADRALQLSSHARQASSPTSGDRGEDTYWPTDESSSRSRRTDGGGVGGGSSGTPSGSESDGGANAMCRGSVALLRAAWPVLPCPLSLVRFSLPPGSPPVRGAPACFP</sequence>
<feature type="compositionally biased region" description="Polar residues" evidence="1">
    <location>
        <begin position="754"/>
        <end position="766"/>
    </location>
</feature>
<feature type="non-terminal residue" evidence="2">
    <location>
        <position position="853"/>
    </location>
</feature>
<feature type="compositionally biased region" description="Low complexity" evidence="1">
    <location>
        <begin position="798"/>
        <end position="808"/>
    </location>
</feature>
<evidence type="ECO:0000256" key="1">
    <source>
        <dbReference type="SAM" id="MobiDB-lite"/>
    </source>
</evidence>
<dbReference type="SUPFAM" id="SSF50978">
    <property type="entry name" value="WD40 repeat-like"/>
    <property type="match status" value="1"/>
</dbReference>
<feature type="compositionally biased region" description="Low complexity" evidence="1">
    <location>
        <begin position="367"/>
        <end position="389"/>
    </location>
</feature>
<feature type="region of interest" description="Disordered" evidence="1">
    <location>
        <begin position="598"/>
        <end position="639"/>
    </location>
</feature>
<dbReference type="EMBL" id="FN648000">
    <property type="protein sequence ID" value="CBN79837.2"/>
    <property type="molecule type" value="Genomic_DNA"/>
</dbReference>
<dbReference type="InParanoid" id="D8LF17"/>
<feature type="compositionally biased region" description="Low complexity" evidence="1">
    <location>
        <begin position="27"/>
        <end position="45"/>
    </location>
</feature>
<reference evidence="2 3" key="1">
    <citation type="journal article" date="2010" name="Nature">
        <title>The Ectocarpus genome and the independent evolution of multicellularity in brown algae.</title>
        <authorList>
            <person name="Cock J.M."/>
            <person name="Sterck L."/>
            <person name="Rouze P."/>
            <person name="Scornet D."/>
            <person name="Allen A.E."/>
            <person name="Amoutzias G."/>
            <person name="Anthouard V."/>
            <person name="Artiguenave F."/>
            <person name="Aury J.M."/>
            <person name="Badger J.H."/>
            <person name="Beszteri B."/>
            <person name="Billiau K."/>
            <person name="Bonnet E."/>
            <person name="Bothwell J.H."/>
            <person name="Bowler C."/>
            <person name="Boyen C."/>
            <person name="Brownlee C."/>
            <person name="Carrano C.J."/>
            <person name="Charrier B."/>
            <person name="Cho G.Y."/>
            <person name="Coelho S.M."/>
            <person name="Collen J."/>
            <person name="Corre E."/>
            <person name="Da Silva C."/>
            <person name="Delage L."/>
            <person name="Delaroque N."/>
            <person name="Dittami S.M."/>
            <person name="Doulbeau S."/>
            <person name="Elias M."/>
            <person name="Farnham G."/>
            <person name="Gachon C.M."/>
            <person name="Gschloessl B."/>
            <person name="Heesch S."/>
            <person name="Jabbari K."/>
            <person name="Jubin C."/>
            <person name="Kawai H."/>
            <person name="Kimura K."/>
            <person name="Kloareg B."/>
            <person name="Kupper F.C."/>
            <person name="Lang D."/>
            <person name="Le Bail A."/>
            <person name="Leblanc C."/>
            <person name="Lerouge P."/>
            <person name="Lohr M."/>
            <person name="Lopez P.J."/>
            <person name="Martens C."/>
            <person name="Maumus F."/>
            <person name="Michel G."/>
            <person name="Miranda-Saavedra D."/>
            <person name="Morales J."/>
            <person name="Moreau H."/>
            <person name="Motomura T."/>
            <person name="Nagasato C."/>
            <person name="Napoli C.A."/>
            <person name="Nelson D.R."/>
            <person name="Nyvall-Collen P."/>
            <person name="Peters A.F."/>
            <person name="Pommier C."/>
            <person name="Potin P."/>
            <person name="Poulain J."/>
            <person name="Quesneville H."/>
            <person name="Read B."/>
            <person name="Rensing S.A."/>
            <person name="Ritter A."/>
            <person name="Rousvoal S."/>
            <person name="Samanta M."/>
            <person name="Samson G."/>
            <person name="Schroeder D.C."/>
            <person name="Segurens B."/>
            <person name="Strittmatter M."/>
            <person name="Tonon T."/>
            <person name="Tregear J.W."/>
            <person name="Valentin K."/>
            <person name="von Dassow P."/>
            <person name="Yamagishi T."/>
            <person name="Van de Peer Y."/>
            <person name="Wincker P."/>
        </authorList>
    </citation>
    <scope>NUCLEOTIDE SEQUENCE [LARGE SCALE GENOMIC DNA]</scope>
    <source>
        <strain evidence="3">Ec32 / CCAP1310/4</strain>
    </source>
</reference>
<feature type="region of interest" description="Disordered" evidence="1">
    <location>
        <begin position="323"/>
        <end position="397"/>
    </location>
</feature>
<dbReference type="InterPro" id="IPR036322">
    <property type="entry name" value="WD40_repeat_dom_sf"/>
</dbReference>
<evidence type="ECO:0000313" key="2">
    <source>
        <dbReference type="EMBL" id="CBN79837.2"/>
    </source>
</evidence>
<feature type="compositionally biased region" description="Gly residues" evidence="1">
    <location>
        <begin position="600"/>
        <end position="609"/>
    </location>
</feature>
<dbReference type="OrthoDB" id="10395942at2759"/>
<organism evidence="2 3">
    <name type="scientific">Ectocarpus siliculosus</name>
    <name type="common">Brown alga</name>
    <name type="synonym">Conferva siliculosa</name>
    <dbReference type="NCBI Taxonomy" id="2880"/>
    <lineage>
        <taxon>Eukaryota</taxon>
        <taxon>Sar</taxon>
        <taxon>Stramenopiles</taxon>
        <taxon>Ochrophyta</taxon>
        <taxon>PX clade</taxon>
        <taxon>Phaeophyceae</taxon>
        <taxon>Ectocarpales</taxon>
        <taxon>Ectocarpaceae</taxon>
        <taxon>Ectocarpus</taxon>
    </lineage>
</organism>
<evidence type="ECO:0000313" key="3">
    <source>
        <dbReference type="Proteomes" id="UP000002630"/>
    </source>
</evidence>
<dbReference type="AlphaFoldDB" id="D8LF17"/>
<dbReference type="Proteomes" id="UP000002630">
    <property type="component" value="Linkage Group LG11"/>
</dbReference>
<protein>
    <submittedName>
        <fullName evidence="2">Uncharacterized protein</fullName>
    </submittedName>
</protein>
<name>D8LF17_ECTSI</name>
<dbReference type="EMBL" id="FN649736">
    <property type="protein sequence ID" value="CBN79837.2"/>
    <property type="molecule type" value="Genomic_DNA"/>
</dbReference>
<feature type="region of interest" description="Disordered" evidence="1">
    <location>
        <begin position="754"/>
        <end position="808"/>
    </location>
</feature>
<feature type="region of interest" description="Disordered" evidence="1">
    <location>
        <begin position="679"/>
        <end position="736"/>
    </location>
</feature>
<proteinExistence type="predicted"/>
<accession>D8LF17</accession>
<feature type="region of interest" description="Disordered" evidence="1">
    <location>
        <begin position="1"/>
        <end position="55"/>
    </location>
</feature>
<feature type="non-terminal residue" evidence="2">
    <location>
        <position position="1"/>
    </location>
</feature>
<dbReference type="Gene3D" id="2.130.10.10">
    <property type="entry name" value="YVTN repeat-like/Quinoprotein amine dehydrogenase"/>
    <property type="match status" value="1"/>
</dbReference>
<feature type="compositionally biased region" description="Basic and acidic residues" evidence="1">
    <location>
        <begin position="46"/>
        <end position="55"/>
    </location>
</feature>
<gene>
    <name evidence="2" type="ORF">Esi_0014_0187</name>
</gene>